<dbReference type="STRING" id="1121316.SAMN02745207_00008"/>
<feature type="transmembrane region" description="Helical" evidence="1">
    <location>
        <begin position="270"/>
        <end position="291"/>
    </location>
</feature>
<evidence type="ECO:0000256" key="1">
    <source>
        <dbReference type="SAM" id="Phobius"/>
    </source>
</evidence>
<feature type="transmembrane region" description="Helical" evidence="1">
    <location>
        <begin position="12"/>
        <end position="32"/>
    </location>
</feature>
<accession>A0A1M5QCX9</accession>
<evidence type="ECO:0000313" key="4">
    <source>
        <dbReference type="Proteomes" id="UP000184447"/>
    </source>
</evidence>
<keyword evidence="1" id="KW-0812">Transmembrane</keyword>
<dbReference type="RefSeq" id="WP_073335715.1">
    <property type="nucleotide sequence ID" value="NZ_FQXM01000002.1"/>
</dbReference>
<dbReference type="OrthoDB" id="1932057at2"/>
<sequence>MSTYECKKGVGHIHILLIALMWNISIILLMGLIDVYEIVTLIKVFLIITDIYLGFNIIFILTMKYSIDDEKIIISGIGNVKRVIIPIKDITSYFISREHISSVKLYGFSTKKFAIGRFVVNKIGTTRMFATCHNLIYLKTDEVNYAISPENLDFIAGIMDKHSIKSGKWEYDYENNSKLHNKKKFVIFIIVISALIFIFTITPLILYQANLLPKEMPLTLNSKFMPLIMGTSKQFVSKQLIYGIINMGILLCMFFAAFSHIKYDEKTAYIYIYVSFIIAAVFFFMQVRIIFQYI</sequence>
<protein>
    <submittedName>
        <fullName evidence="3">PH domain-containing protein</fullName>
    </submittedName>
</protein>
<keyword evidence="1" id="KW-0472">Membrane</keyword>
<evidence type="ECO:0000259" key="2">
    <source>
        <dbReference type="Pfam" id="PF10882"/>
    </source>
</evidence>
<dbReference type="InterPro" id="IPR027783">
    <property type="entry name" value="Bacterial_PH-related"/>
</dbReference>
<gene>
    <name evidence="3" type="ORF">SAMN02745207_00008</name>
</gene>
<feature type="domain" description="Bacterial Pleckstrin homology" evidence="2">
    <location>
        <begin position="63"/>
        <end position="153"/>
    </location>
</feature>
<name>A0A1M5QCX9_9CLOT</name>
<keyword evidence="1" id="KW-1133">Transmembrane helix</keyword>
<feature type="transmembrane region" description="Helical" evidence="1">
    <location>
        <begin position="185"/>
        <end position="207"/>
    </location>
</feature>
<feature type="transmembrane region" description="Helical" evidence="1">
    <location>
        <begin position="38"/>
        <end position="61"/>
    </location>
</feature>
<dbReference type="EMBL" id="FQXM01000002">
    <property type="protein sequence ID" value="SHH11917.1"/>
    <property type="molecule type" value="Genomic_DNA"/>
</dbReference>
<dbReference type="Proteomes" id="UP000184447">
    <property type="component" value="Unassembled WGS sequence"/>
</dbReference>
<dbReference type="AlphaFoldDB" id="A0A1M5QCX9"/>
<reference evidence="3 4" key="1">
    <citation type="submission" date="2016-11" db="EMBL/GenBank/DDBJ databases">
        <authorList>
            <person name="Jaros S."/>
            <person name="Januszkiewicz K."/>
            <person name="Wedrychowicz H."/>
        </authorList>
    </citation>
    <scope>NUCLEOTIDE SEQUENCE [LARGE SCALE GENOMIC DNA]</scope>
    <source>
        <strain evidence="3 4">DSM 8605</strain>
    </source>
</reference>
<keyword evidence="4" id="KW-1185">Reference proteome</keyword>
<organism evidence="3 4">
    <name type="scientific">Clostridium grantii DSM 8605</name>
    <dbReference type="NCBI Taxonomy" id="1121316"/>
    <lineage>
        <taxon>Bacteria</taxon>
        <taxon>Bacillati</taxon>
        <taxon>Bacillota</taxon>
        <taxon>Clostridia</taxon>
        <taxon>Eubacteriales</taxon>
        <taxon>Clostridiaceae</taxon>
        <taxon>Clostridium</taxon>
    </lineage>
</organism>
<dbReference type="Pfam" id="PF10882">
    <property type="entry name" value="bPH_5"/>
    <property type="match status" value="1"/>
</dbReference>
<proteinExistence type="predicted"/>
<feature type="transmembrane region" description="Helical" evidence="1">
    <location>
        <begin position="240"/>
        <end position="258"/>
    </location>
</feature>
<evidence type="ECO:0000313" key="3">
    <source>
        <dbReference type="EMBL" id="SHH11917.1"/>
    </source>
</evidence>